<evidence type="ECO:0000256" key="1">
    <source>
        <dbReference type="SAM" id="MobiDB-lite"/>
    </source>
</evidence>
<evidence type="ECO:0000313" key="2">
    <source>
        <dbReference type="EMBL" id="KAJ1092387.1"/>
    </source>
</evidence>
<dbReference type="Proteomes" id="UP001066276">
    <property type="component" value="Chromosome 11"/>
</dbReference>
<proteinExistence type="predicted"/>
<protein>
    <submittedName>
        <fullName evidence="2">Uncharacterized protein</fullName>
    </submittedName>
</protein>
<name>A0AAV7LPQ7_PLEWA</name>
<reference evidence="2" key="1">
    <citation type="journal article" date="2022" name="bioRxiv">
        <title>Sequencing and chromosome-scale assembly of the giantPleurodeles waltlgenome.</title>
        <authorList>
            <person name="Brown T."/>
            <person name="Elewa A."/>
            <person name="Iarovenko S."/>
            <person name="Subramanian E."/>
            <person name="Araus A.J."/>
            <person name="Petzold A."/>
            <person name="Susuki M."/>
            <person name="Suzuki K.-i.T."/>
            <person name="Hayashi T."/>
            <person name="Toyoda A."/>
            <person name="Oliveira C."/>
            <person name="Osipova E."/>
            <person name="Leigh N.D."/>
            <person name="Simon A."/>
            <person name="Yun M.H."/>
        </authorList>
    </citation>
    <scope>NUCLEOTIDE SEQUENCE</scope>
    <source>
        <strain evidence="2">20211129_DDA</strain>
        <tissue evidence="2">Liver</tissue>
    </source>
</reference>
<gene>
    <name evidence="2" type="ORF">NDU88_005497</name>
</gene>
<keyword evidence="3" id="KW-1185">Reference proteome</keyword>
<dbReference type="AlphaFoldDB" id="A0AAV7LPQ7"/>
<organism evidence="2 3">
    <name type="scientific">Pleurodeles waltl</name>
    <name type="common">Iberian ribbed newt</name>
    <dbReference type="NCBI Taxonomy" id="8319"/>
    <lineage>
        <taxon>Eukaryota</taxon>
        <taxon>Metazoa</taxon>
        <taxon>Chordata</taxon>
        <taxon>Craniata</taxon>
        <taxon>Vertebrata</taxon>
        <taxon>Euteleostomi</taxon>
        <taxon>Amphibia</taxon>
        <taxon>Batrachia</taxon>
        <taxon>Caudata</taxon>
        <taxon>Salamandroidea</taxon>
        <taxon>Salamandridae</taxon>
        <taxon>Pleurodelinae</taxon>
        <taxon>Pleurodeles</taxon>
    </lineage>
</organism>
<comment type="caution">
    <text evidence="2">The sequence shown here is derived from an EMBL/GenBank/DDBJ whole genome shotgun (WGS) entry which is preliminary data.</text>
</comment>
<accession>A0AAV7LPQ7</accession>
<dbReference type="EMBL" id="JANPWB010000015">
    <property type="protein sequence ID" value="KAJ1092387.1"/>
    <property type="molecule type" value="Genomic_DNA"/>
</dbReference>
<sequence>MEGVCPAEDHTQDLKLTIPEVEEVSTGNLRTPPSTPHVPGEDAPGPAEVLGGDNKERSRTLDFLVRVIPYCQEQIRRHLDGLVLSIPTSEEGTSLGFSFATEEASVPACPGAC</sequence>
<feature type="region of interest" description="Disordered" evidence="1">
    <location>
        <begin position="22"/>
        <end position="54"/>
    </location>
</feature>
<evidence type="ECO:0000313" key="3">
    <source>
        <dbReference type="Proteomes" id="UP001066276"/>
    </source>
</evidence>